<evidence type="ECO:0000313" key="2">
    <source>
        <dbReference type="Proteomes" id="UP001196413"/>
    </source>
</evidence>
<organism evidence="1 2">
    <name type="scientific">Parelaphostrongylus tenuis</name>
    <name type="common">Meningeal worm</name>
    <dbReference type="NCBI Taxonomy" id="148309"/>
    <lineage>
        <taxon>Eukaryota</taxon>
        <taxon>Metazoa</taxon>
        <taxon>Ecdysozoa</taxon>
        <taxon>Nematoda</taxon>
        <taxon>Chromadorea</taxon>
        <taxon>Rhabditida</taxon>
        <taxon>Rhabditina</taxon>
        <taxon>Rhabditomorpha</taxon>
        <taxon>Strongyloidea</taxon>
        <taxon>Metastrongylidae</taxon>
        <taxon>Parelaphostrongylus</taxon>
    </lineage>
</organism>
<dbReference type="EMBL" id="JAHQIW010004843">
    <property type="protein sequence ID" value="KAJ1363984.1"/>
    <property type="molecule type" value="Genomic_DNA"/>
</dbReference>
<sequence length="227" mass="24596">MIDLMILARLPTILISLSAIFAAVFGCGVIPQGQARAWSFTVSGFSLPVAMVYSTTPAVPPRVPGISTSQEAASSFVSRLIMQTVIDVLEQQGHRAGLPDSILSVILNQLMTIRYVPLECKAVTVNPKASENIMGVMMNPFYIIVDNTVTALCGAVMNNEMCKIENNMMIKAIDSKYTSIAGTLTTTNIVMANWSKEMWQSVLNRAVRMLSSGPLRSHFFSAVATVS</sequence>
<dbReference type="AlphaFoldDB" id="A0AAD5QW36"/>
<name>A0AAD5QW36_PARTN</name>
<gene>
    <name evidence="1" type="ORF">KIN20_023965</name>
</gene>
<evidence type="ECO:0000313" key="1">
    <source>
        <dbReference type="EMBL" id="KAJ1363984.1"/>
    </source>
</evidence>
<reference evidence="1" key="1">
    <citation type="submission" date="2021-06" db="EMBL/GenBank/DDBJ databases">
        <title>Parelaphostrongylus tenuis whole genome reference sequence.</title>
        <authorList>
            <person name="Garwood T.J."/>
            <person name="Larsen P.A."/>
            <person name="Fountain-Jones N.M."/>
            <person name="Garbe J.R."/>
            <person name="Macchietto M.G."/>
            <person name="Kania S.A."/>
            <person name="Gerhold R.W."/>
            <person name="Richards J.E."/>
            <person name="Wolf T.M."/>
        </authorList>
    </citation>
    <scope>NUCLEOTIDE SEQUENCE</scope>
    <source>
        <strain evidence="1">MNPRO001-30</strain>
        <tissue evidence="1">Meninges</tissue>
    </source>
</reference>
<comment type="caution">
    <text evidence="1">The sequence shown here is derived from an EMBL/GenBank/DDBJ whole genome shotgun (WGS) entry which is preliminary data.</text>
</comment>
<protein>
    <submittedName>
        <fullName evidence="1">Uncharacterized protein</fullName>
    </submittedName>
</protein>
<proteinExistence type="predicted"/>
<keyword evidence="2" id="KW-1185">Reference proteome</keyword>
<dbReference type="Proteomes" id="UP001196413">
    <property type="component" value="Unassembled WGS sequence"/>
</dbReference>
<accession>A0AAD5QW36</accession>